<sequence>MSFQVSIPHTWGYLLSMALSPKNDHHGACSAYAQIFTGIVARPQWYSLRLSEINSAVLQSSVEIAPSTNGYRQILPMRSINPKWISSDMYCSTLMRWWYPDVQDLEREHYVYEWLSECPPLSAHVGSTVSNEDMDMDNQVAGILPTEGSSNALDGITSEPSSDATGSLDTGLMRLLIVADTGDLPPHPTSICDLGFLTAIPMAGM</sequence>
<evidence type="ECO:0000313" key="2">
    <source>
        <dbReference type="Proteomes" id="UP001175228"/>
    </source>
</evidence>
<name>A0AA39QAI9_9AGAR</name>
<proteinExistence type="predicted"/>
<organism evidence="1 2">
    <name type="scientific">Armillaria luteobubalina</name>
    <dbReference type="NCBI Taxonomy" id="153913"/>
    <lineage>
        <taxon>Eukaryota</taxon>
        <taxon>Fungi</taxon>
        <taxon>Dikarya</taxon>
        <taxon>Basidiomycota</taxon>
        <taxon>Agaricomycotina</taxon>
        <taxon>Agaricomycetes</taxon>
        <taxon>Agaricomycetidae</taxon>
        <taxon>Agaricales</taxon>
        <taxon>Marasmiineae</taxon>
        <taxon>Physalacriaceae</taxon>
        <taxon>Armillaria</taxon>
    </lineage>
</organism>
<reference evidence="1" key="1">
    <citation type="submission" date="2023-06" db="EMBL/GenBank/DDBJ databases">
        <authorList>
            <consortium name="Lawrence Berkeley National Laboratory"/>
            <person name="Ahrendt S."/>
            <person name="Sahu N."/>
            <person name="Indic B."/>
            <person name="Wong-Bajracharya J."/>
            <person name="Merenyi Z."/>
            <person name="Ke H.-M."/>
            <person name="Monk M."/>
            <person name="Kocsube S."/>
            <person name="Drula E."/>
            <person name="Lipzen A."/>
            <person name="Balint B."/>
            <person name="Henrissat B."/>
            <person name="Andreopoulos B."/>
            <person name="Martin F.M."/>
            <person name="Harder C.B."/>
            <person name="Rigling D."/>
            <person name="Ford K.L."/>
            <person name="Foster G.D."/>
            <person name="Pangilinan J."/>
            <person name="Papanicolaou A."/>
            <person name="Barry K."/>
            <person name="LaButti K."/>
            <person name="Viragh M."/>
            <person name="Koriabine M."/>
            <person name="Yan M."/>
            <person name="Riley R."/>
            <person name="Champramary S."/>
            <person name="Plett K.L."/>
            <person name="Tsai I.J."/>
            <person name="Slot J."/>
            <person name="Sipos G."/>
            <person name="Plett J."/>
            <person name="Nagy L.G."/>
            <person name="Grigoriev I.V."/>
        </authorList>
    </citation>
    <scope>NUCLEOTIDE SEQUENCE</scope>
    <source>
        <strain evidence="1">HWK02</strain>
    </source>
</reference>
<dbReference type="EMBL" id="JAUEPU010000009">
    <property type="protein sequence ID" value="KAK0499322.1"/>
    <property type="molecule type" value="Genomic_DNA"/>
</dbReference>
<evidence type="ECO:0000313" key="1">
    <source>
        <dbReference type="EMBL" id="KAK0499322.1"/>
    </source>
</evidence>
<accession>A0AA39QAI9</accession>
<comment type="caution">
    <text evidence="1">The sequence shown here is derived from an EMBL/GenBank/DDBJ whole genome shotgun (WGS) entry which is preliminary data.</text>
</comment>
<protein>
    <submittedName>
        <fullName evidence="1">Uncharacterized protein</fullName>
    </submittedName>
</protein>
<dbReference type="AlphaFoldDB" id="A0AA39QAI9"/>
<dbReference type="Proteomes" id="UP001175228">
    <property type="component" value="Unassembled WGS sequence"/>
</dbReference>
<keyword evidence="2" id="KW-1185">Reference proteome</keyword>
<gene>
    <name evidence="1" type="ORF">EDD18DRAFT_1102692</name>
</gene>